<dbReference type="Pfam" id="PF00892">
    <property type="entry name" value="EamA"/>
    <property type="match status" value="2"/>
</dbReference>
<accession>A0ABX8RBK1</accession>
<evidence type="ECO:0000256" key="4">
    <source>
        <dbReference type="ARBA" id="ARBA00022692"/>
    </source>
</evidence>
<evidence type="ECO:0000256" key="6">
    <source>
        <dbReference type="ARBA" id="ARBA00023136"/>
    </source>
</evidence>
<keyword evidence="10" id="KW-1185">Reference proteome</keyword>
<feature type="transmembrane region" description="Helical" evidence="7">
    <location>
        <begin position="236"/>
        <end position="255"/>
    </location>
</feature>
<evidence type="ECO:0000256" key="1">
    <source>
        <dbReference type="ARBA" id="ARBA00004651"/>
    </source>
</evidence>
<feature type="transmembrane region" description="Helical" evidence="7">
    <location>
        <begin position="94"/>
        <end position="113"/>
    </location>
</feature>
<feature type="domain" description="EamA" evidence="8">
    <location>
        <begin position="145"/>
        <end position="277"/>
    </location>
</feature>
<feature type="domain" description="EamA" evidence="8">
    <location>
        <begin position="7"/>
        <end position="136"/>
    </location>
</feature>
<feature type="transmembrane region" description="Helical" evidence="7">
    <location>
        <begin position="207"/>
        <end position="224"/>
    </location>
</feature>
<gene>
    <name evidence="9" type="ORF">KVH43_01260</name>
</gene>
<evidence type="ECO:0000256" key="5">
    <source>
        <dbReference type="ARBA" id="ARBA00022989"/>
    </source>
</evidence>
<sequence>MNKKYKADLALLFVTLAWGLSFILTKNSLDALSTFNFLAIRFFIAAISAAVIFYKRVLKLNKSTLKYGILIGVIMFSGYAFQTVGLNYTTASKSAFISSLCVVLVPIFSSLLLKKRPKPAAIFGVILSTIGLGLLTLNGSLSLNLGDLLSLLCAFCFAFQILAISKYSVKVDTINLAIIQIIVVGLLSIIVSLLFEAPTLPSNKKVWVDILFLSFFCTSGAFIIQNTAQKHTSATHAALIFTGEPVFAAIFGYFICGEILSVRGFIGGFLIVSSMLLAELEIKIPFLKSKKYMYK</sequence>
<feature type="transmembrane region" description="Helical" evidence="7">
    <location>
        <begin position="176"/>
        <end position="195"/>
    </location>
</feature>
<keyword evidence="4 7" id="KW-0812">Transmembrane</keyword>
<keyword evidence="5 7" id="KW-1133">Transmembrane helix</keyword>
<comment type="subcellular location">
    <subcellularLocation>
        <location evidence="1">Cell membrane</location>
        <topology evidence="1">Multi-pass membrane protein</topology>
    </subcellularLocation>
</comment>
<evidence type="ECO:0000256" key="3">
    <source>
        <dbReference type="ARBA" id="ARBA00022475"/>
    </source>
</evidence>
<comment type="similarity">
    <text evidence="2">Belongs to the EamA transporter family.</text>
</comment>
<feature type="transmembrane region" description="Helical" evidence="7">
    <location>
        <begin position="261"/>
        <end position="282"/>
    </location>
</feature>
<evidence type="ECO:0000313" key="10">
    <source>
        <dbReference type="Proteomes" id="UP000886818"/>
    </source>
</evidence>
<evidence type="ECO:0000313" key="9">
    <source>
        <dbReference type="EMBL" id="QXM06432.1"/>
    </source>
</evidence>
<keyword evidence="6 7" id="KW-0472">Membrane</keyword>
<feature type="transmembrane region" description="Helical" evidence="7">
    <location>
        <begin position="67"/>
        <end position="88"/>
    </location>
</feature>
<dbReference type="PANTHER" id="PTHR42920">
    <property type="entry name" value="OS03G0707200 PROTEIN-RELATED"/>
    <property type="match status" value="1"/>
</dbReference>
<dbReference type="InterPro" id="IPR000620">
    <property type="entry name" value="EamA_dom"/>
</dbReference>
<feature type="transmembrane region" description="Helical" evidence="7">
    <location>
        <begin position="120"/>
        <end position="137"/>
    </location>
</feature>
<evidence type="ECO:0000259" key="8">
    <source>
        <dbReference type="Pfam" id="PF00892"/>
    </source>
</evidence>
<protein>
    <submittedName>
        <fullName evidence="9">DMT family transporter</fullName>
    </submittedName>
</protein>
<name>A0ABX8RBK1_9CLOT</name>
<reference evidence="9" key="1">
    <citation type="submission" date="2021-07" db="EMBL/GenBank/DDBJ databases">
        <title>Complete genome sequence of Crassaminicella sp. 143-21, isolated from a deep-sea hydrothermal vent.</title>
        <authorList>
            <person name="Li X."/>
        </authorList>
    </citation>
    <scope>NUCLEOTIDE SEQUENCE</scope>
    <source>
        <strain evidence="9">143-21</strain>
    </source>
</reference>
<dbReference type="PANTHER" id="PTHR42920:SF5">
    <property type="entry name" value="EAMA DOMAIN-CONTAINING PROTEIN"/>
    <property type="match status" value="1"/>
</dbReference>
<dbReference type="Proteomes" id="UP000886818">
    <property type="component" value="Chromosome"/>
</dbReference>
<feature type="transmembrane region" description="Helical" evidence="7">
    <location>
        <begin position="143"/>
        <end position="164"/>
    </location>
</feature>
<dbReference type="EMBL" id="CP078093">
    <property type="protein sequence ID" value="QXM06432.1"/>
    <property type="molecule type" value="Genomic_DNA"/>
</dbReference>
<feature type="transmembrane region" description="Helical" evidence="7">
    <location>
        <begin position="35"/>
        <end position="55"/>
    </location>
</feature>
<organism evidence="9 10">
    <name type="scientific">Crassaminicella indica</name>
    <dbReference type="NCBI Taxonomy" id="2855394"/>
    <lineage>
        <taxon>Bacteria</taxon>
        <taxon>Bacillati</taxon>
        <taxon>Bacillota</taxon>
        <taxon>Clostridia</taxon>
        <taxon>Eubacteriales</taxon>
        <taxon>Clostridiaceae</taxon>
        <taxon>Crassaminicella</taxon>
    </lineage>
</organism>
<dbReference type="InterPro" id="IPR051258">
    <property type="entry name" value="Diverse_Substrate_Transporter"/>
</dbReference>
<proteinExistence type="inferred from homology"/>
<dbReference type="RefSeq" id="WP_218283128.1">
    <property type="nucleotide sequence ID" value="NZ_CP078093.1"/>
</dbReference>
<evidence type="ECO:0000256" key="7">
    <source>
        <dbReference type="SAM" id="Phobius"/>
    </source>
</evidence>
<evidence type="ECO:0000256" key="2">
    <source>
        <dbReference type="ARBA" id="ARBA00007362"/>
    </source>
</evidence>
<keyword evidence="3" id="KW-1003">Cell membrane</keyword>